<keyword evidence="1" id="KW-0560">Oxidoreductase</keyword>
<dbReference type="InterPro" id="IPR036291">
    <property type="entry name" value="NAD(P)-bd_dom_sf"/>
</dbReference>
<dbReference type="SUPFAM" id="SSF50129">
    <property type="entry name" value="GroES-like"/>
    <property type="match status" value="1"/>
</dbReference>
<comment type="caution">
    <text evidence="3">The sequence shown here is derived from an EMBL/GenBank/DDBJ whole genome shotgun (WGS) entry which is preliminary data.</text>
</comment>
<reference evidence="3 4" key="1">
    <citation type="submission" date="2016-07" db="EMBL/GenBank/DDBJ databases">
        <title>Pervasive Adenine N6-methylation of Active Genes in Fungi.</title>
        <authorList>
            <consortium name="DOE Joint Genome Institute"/>
            <person name="Mondo S.J."/>
            <person name="Dannebaum R.O."/>
            <person name="Kuo R.C."/>
            <person name="Labutti K."/>
            <person name="Haridas S."/>
            <person name="Kuo A."/>
            <person name="Salamov A."/>
            <person name="Ahrendt S.R."/>
            <person name="Lipzen A."/>
            <person name="Sullivan W."/>
            <person name="Andreopoulos W.B."/>
            <person name="Clum A."/>
            <person name="Lindquist E."/>
            <person name="Daum C."/>
            <person name="Ramamoorthy G.K."/>
            <person name="Gryganskyi A."/>
            <person name="Culley D."/>
            <person name="Magnuson J.K."/>
            <person name="James T.Y."/>
            <person name="O'Malley M.A."/>
            <person name="Stajich J.E."/>
            <person name="Spatafora J.W."/>
            <person name="Visel A."/>
            <person name="Grigoriev I.V."/>
        </authorList>
    </citation>
    <scope>NUCLEOTIDE SEQUENCE [LARGE SCALE GENOMIC DNA]</scope>
    <source>
        <strain evidence="3 4">JEL800</strain>
    </source>
</reference>
<dbReference type="CDD" id="cd05288">
    <property type="entry name" value="PGDH"/>
    <property type="match status" value="1"/>
</dbReference>
<sequence>MPNTSVLFKAIPSGPATLDTFEVSQDASFSFESQELPPNTILVETKYLSLDPYMRGRMRPAETKSYSAAFELGKPGQGHGTGIVKKSTSSKFKVGDEVLGFLPWNTYSAIPDYLVKPINTTTTKTFTHETWLGRLGMPSFTARTLFVSAAAGAVGQVVGQIGKRLGLRVVGSAGSDEKVSLLVDKLGFDAAFNYNTSNIKDKLVELCPNGIDIYFENVGGETLDAVLAVMNNHGRIPVCGMISQYNGAGDGIHNLIQIIGKRILLQGFIQSDWTTVSDGIESLPEAFLGMMAGKNIGKQLVKV</sequence>
<name>A0A1Y2BBU8_9FUNG</name>
<dbReference type="AlphaFoldDB" id="A0A1Y2BBU8"/>
<dbReference type="FunFam" id="3.40.50.720:FF:000121">
    <property type="entry name" value="Prostaglandin reductase 2"/>
    <property type="match status" value="1"/>
</dbReference>
<evidence type="ECO:0000313" key="3">
    <source>
        <dbReference type="EMBL" id="ORY31565.1"/>
    </source>
</evidence>
<keyword evidence="4" id="KW-1185">Reference proteome</keyword>
<dbReference type="EMBL" id="MCGO01000076">
    <property type="protein sequence ID" value="ORY31565.1"/>
    <property type="molecule type" value="Genomic_DNA"/>
</dbReference>
<dbReference type="Proteomes" id="UP000193642">
    <property type="component" value="Unassembled WGS sequence"/>
</dbReference>
<evidence type="ECO:0000313" key="4">
    <source>
        <dbReference type="Proteomes" id="UP000193642"/>
    </source>
</evidence>
<dbReference type="SMART" id="SM00829">
    <property type="entry name" value="PKS_ER"/>
    <property type="match status" value="1"/>
</dbReference>
<dbReference type="SUPFAM" id="SSF51735">
    <property type="entry name" value="NAD(P)-binding Rossmann-fold domains"/>
    <property type="match status" value="1"/>
</dbReference>
<proteinExistence type="predicted"/>
<gene>
    <name evidence="3" type="ORF">BCR33DRAFT_723917</name>
</gene>
<protein>
    <submittedName>
        <fullName evidence="3">NAD(P)-binding protein</fullName>
    </submittedName>
</protein>
<dbReference type="Gene3D" id="3.40.50.720">
    <property type="entry name" value="NAD(P)-binding Rossmann-like Domain"/>
    <property type="match status" value="1"/>
</dbReference>
<evidence type="ECO:0000256" key="1">
    <source>
        <dbReference type="ARBA" id="ARBA00023002"/>
    </source>
</evidence>
<dbReference type="InterPro" id="IPR041694">
    <property type="entry name" value="ADH_N_2"/>
</dbReference>
<dbReference type="OrthoDB" id="809632at2759"/>
<accession>A0A1Y2BBU8</accession>
<dbReference type="InterPro" id="IPR045010">
    <property type="entry name" value="MDR_fam"/>
</dbReference>
<dbReference type="Pfam" id="PF16884">
    <property type="entry name" value="ADH_N_2"/>
    <property type="match status" value="1"/>
</dbReference>
<dbReference type="InterPro" id="IPR020843">
    <property type="entry name" value="ER"/>
</dbReference>
<dbReference type="Pfam" id="PF00107">
    <property type="entry name" value="ADH_zinc_N"/>
    <property type="match status" value="1"/>
</dbReference>
<feature type="domain" description="Enoyl reductase (ER)" evidence="2">
    <location>
        <begin position="16"/>
        <end position="301"/>
    </location>
</feature>
<dbReference type="STRING" id="329046.A0A1Y2BBU8"/>
<dbReference type="InterPro" id="IPR013149">
    <property type="entry name" value="ADH-like_C"/>
</dbReference>
<dbReference type="Gene3D" id="3.90.180.10">
    <property type="entry name" value="Medium-chain alcohol dehydrogenases, catalytic domain"/>
    <property type="match status" value="1"/>
</dbReference>
<dbReference type="InterPro" id="IPR011032">
    <property type="entry name" value="GroES-like_sf"/>
</dbReference>
<evidence type="ECO:0000259" key="2">
    <source>
        <dbReference type="SMART" id="SM00829"/>
    </source>
</evidence>
<organism evidence="3 4">
    <name type="scientific">Rhizoclosmatium globosum</name>
    <dbReference type="NCBI Taxonomy" id="329046"/>
    <lineage>
        <taxon>Eukaryota</taxon>
        <taxon>Fungi</taxon>
        <taxon>Fungi incertae sedis</taxon>
        <taxon>Chytridiomycota</taxon>
        <taxon>Chytridiomycota incertae sedis</taxon>
        <taxon>Chytridiomycetes</taxon>
        <taxon>Chytridiales</taxon>
        <taxon>Chytriomycetaceae</taxon>
        <taxon>Rhizoclosmatium</taxon>
    </lineage>
</organism>
<dbReference type="PANTHER" id="PTHR43205">
    <property type="entry name" value="PROSTAGLANDIN REDUCTASE"/>
    <property type="match status" value="1"/>
</dbReference>
<dbReference type="GO" id="GO:0016628">
    <property type="term" value="F:oxidoreductase activity, acting on the CH-CH group of donors, NAD or NADP as acceptor"/>
    <property type="evidence" value="ECO:0007669"/>
    <property type="project" value="InterPro"/>
</dbReference>
<dbReference type="PANTHER" id="PTHR43205:SF7">
    <property type="entry name" value="PROSTAGLANDIN REDUCTASE 1"/>
    <property type="match status" value="1"/>
</dbReference>